<dbReference type="Pfam" id="PF05638">
    <property type="entry name" value="T6SS_HCP"/>
    <property type="match status" value="1"/>
</dbReference>
<evidence type="ECO:0000313" key="1">
    <source>
        <dbReference type="EMBL" id="MCS0608268.1"/>
    </source>
</evidence>
<gene>
    <name evidence="1" type="ORF">NX773_08835</name>
</gene>
<sequence length="66" mass="7349">MKNKDWMEVSGVHWNIFQPRSASASTAGGHTAERVEMSDIVFTRGGLMCAGACYMKAADIWFWPLP</sequence>
<evidence type="ECO:0000313" key="2">
    <source>
        <dbReference type="Proteomes" id="UP001205861"/>
    </source>
</evidence>
<keyword evidence="2" id="KW-1185">Reference proteome</keyword>
<name>A0ABT2BK45_9BURK</name>
<reference evidence="1 2" key="1">
    <citation type="submission" date="2022-08" db="EMBL/GenBank/DDBJ databases">
        <title>Reclassification of Massilia species as members of the genera Telluria, Duganella, Pseudoduganella, Mokoshia gen. nov. and Zemynaea gen. nov. using orthogonal and non-orthogonal genome-based approaches.</title>
        <authorList>
            <person name="Bowman J.P."/>
        </authorList>
    </citation>
    <scope>NUCLEOTIDE SEQUENCE [LARGE SCALE GENOMIC DNA]</scope>
    <source>
        <strain evidence="1 2">JCM 31607</strain>
    </source>
</reference>
<dbReference type="InterPro" id="IPR008514">
    <property type="entry name" value="T6SS_Hcp"/>
</dbReference>
<dbReference type="Gene3D" id="2.30.110.20">
    <property type="entry name" value="Hcp1-like"/>
    <property type="match status" value="1"/>
</dbReference>
<accession>A0ABT2BK45</accession>
<dbReference type="InterPro" id="IPR036624">
    <property type="entry name" value="Hcp1-lik_sf"/>
</dbReference>
<comment type="caution">
    <text evidence="1">The sequence shown here is derived from an EMBL/GenBank/DDBJ whole genome shotgun (WGS) entry which is preliminary data.</text>
</comment>
<organism evidence="1 2">
    <name type="scientific">Massilia solisilvae</name>
    <dbReference type="NCBI Taxonomy" id="1811225"/>
    <lineage>
        <taxon>Bacteria</taxon>
        <taxon>Pseudomonadati</taxon>
        <taxon>Pseudomonadota</taxon>
        <taxon>Betaproteobacteria</taxon>
        <taxon>Burkholderiales</taxon>
        <taxon>Oxalobacteraceae</taxon>
        <taxon>Telluria group</taxon>
        <taxon>Massilia</taxon>
    </lineage>
</organism>
<dbReference type="Proteomes" id="UP001205861">
    <property type="component" value="Unassembled WGS sequence"/>
</dbReference>
<dbReference type="SUPFAM" id="SSF141452">
    <property type="entry name" value="Hcp1-like"/>
    <property type="match status" value="1"/>
</dbReference>
<proteinExistence type="predicted"/>
<protein>
    <submittedName>
        <fullName evidence="1">Type VI secretion system tube protein Hcp</fullName>
    </submittedName>
</protein>
<dbReference type="EMBL" id="JANUGV010000002">
    <property type="protein sequence ID" value="MCS0608268.1"/>
    <property type="molecule type" value="Genomic_DNA"/>
</dbReference>